<name>A0A8H3YFR2_9TREE</name>
<keyword evidence="2" id="KW-0547">Nucleotide-binding</keyword>
<feature type="compositionally biased region" description="Polar residues" evidence="11">
    <location>
        <begin position="230"/>
        <end position="241"/>
    </location>
</feature>
<feature type="compositionally biased region" description="Acidic residues" evidence="11">
    <location>
        <begin position="1085"/>
        <end position="1095"/>
    </location>
</feature>
<keyword evidence="4" id="KW-0347">Helicase</keyword>
<evidence type="ECO:0000256" key="10">
    <source>
        <dbReference type="SAM" id="Coils"/>
    </source>
</evidence>
<evidence type="ECO:0000256" key="6">
    <source>
        <dbReference type="ARBA" id="ARBA00023125"/>
    </source>
</evidence>
<protein>
    <recommendedName>
        <fullName evidence="9">DNA 3'-5' helicase</fullName>
        <ecNumber evidence="9">5.6.2.4</ecNumber>
    </recommendedName>
</protein>
<keyword evidence="6" id="KW-0238">DNA-binding</keyword>
<evidence type="ECO:0000256" key="1">
    <source>
        <dbReference type="ARBA" id="ARBA00005446"/>
    </source>
</evidence>
<feature type="compositionally biased region" description="Basic and acidic residues" evidence="11">
    <location>
        <begin position="84"/>
        <end position="94"/>
    </location>
</feature>
<keyword evidence="10" id="KW-0175">Coiled coil</keyword>
<dbReference type="GO" id="GO:0000724">
    <property type="term" value="P:double-strand break repair via homologous recombination"/>
    <property type="evidence" value="ECO:0007669"/>
    <property type="project" value="TreeGrafter"/>
</dbReference>
<dbReference type="InterPro" id="IPR001650">
    <property type="entry name" value="Helicase_C-like"/>
</dbReference>
<evidence type="ECO:0000313" key="15">
    <source>
        <dbReference type="Proteomes" id="UP000620104"/>
    </source>
</evidence>
<dbReference type="Proteomes" id="UP000620104">
    <property type="component" value="Unassembled WGS sequence"/>
</dbReference>
<feature type="region of interest" description="Disordered" evidence="11">
    <location>
        <begin position="1020"/>
        <end position="1045"/>
    </location>
</feature>
<comment type="catalytic activity">
    <reaction evidence="8">
        <text>Couples ATP hydrolysis with the unwinding of duplex DNA by translocating in the 3'-5' direction.</text>
        <dbReference type="EC" id="5.6.2.4"/>
    </reaction>
</comment>
<dbReference type="InterPro" id="IPR036388">
    <property type="entry name" value="WH-like_DNA-bd_sf"/>
</dbReference>
<evidence type="ECO:0000259" key="13">
    <source>
        <dbReference type="PROSITE" id="PS51194"/>
    </source>
</evidence>
<evidence type="ECO:0000256" key="8">
    <source>
        <dbReference type="ARBA" id="ARBA00034617"/>
    </source>
</evidence>
<dbReference type="EC" id="5.6.2.4" evidence="9"/>
<feature type="compositionally biased region" description="Acidic residues" evidence="11">
    <location>
        <begin position="106"/>
        <end position="118"/>
    </location>
</feature>
<dbReference type="GO" id="GO:0005524">
    <property type="term" value="F:ATP binding"/>
    <property type="evidence" value="ECO:0007669"/>
    <property type="project" value="UniProtKB-KW"/>
</dbReference>
<dbReference type="CDD" id="cd18794">
    <property type="entry name" value="SF2_C_RecQ"/>
    <property type="match status" value="1"/>
</dbReference>
<dbReference type="SMART" id="SM00487">
    <property type="entry name" value="DEXDc"/>
    <property type="match status" value="1"/>
</dbReference>
<dbReference type="GO" id="GO:0009378">
    <property type="term" value="F:four-way junction helicase activity"/>
    <property type="evidence" value="ECO:0007669"/>
    <property type="project" value="TreeGrafter"/>
</dbReference>
<evidence type="ECO:0000256" key="5">
    <source>
        <dbReference type="ARBA" id="ARBA00022840"/>
    </source>
</evidence>
<comment type="caution">
    <text evidence="14">The sequence shown here is derived from an EMBL/GenBank/DDBJ whole genome shotgun (WGS) entry which is preliminary data.</text>
</comment>
<dbReference type="Pfam" id="PF00271">
    <property type="entry name" value="Helicase_C"/>
    <property type="match status" value="1"/>
</dbReference>
<keyword evidence="5" id="KW-0067">ATP-binding</keyword>
<dbReference type="NCBIfam" id="TIGR00614">
    <property type="entry name" value="recQ_fam"/>
    <property type="match status" value="1"/>
</dbReference>
<evidence type="ECO:0000256" key="11">
    <source>
        <dbReference type="SAM" id="MobiDB-lite"/>
    </source>
</evidence>
<dbReference type="Gene3D" id="1.10.10.10">
    <property type="entry name" value="Winged helix-like DNA-binding domain superfamily/Winged helix DNA-binding domain"/>
    <property type="match status" value="1"/>
</dbReference>
<dbReference type="PANTHER" id="PTHR13710:SF105">
    <property type="entry name" value="ATP-DEPENDENT DNA HELICASE Q1"/>
    <property type="match status" value="1"/>
</dbReference>
<dbReference type="InterPro" id="IPR002464">
    <property type="entry name" value="DNA/RNA_helicase_DEAH_CS"/>
</dbReference>
<dbReference type="PROSITE" id="PS51192">
    <property type="entry name" value="HELICASE_ATP_BIND_1"/>
    <property type="match status" value="1"/>
</dbReference>
<dbReference type="PROSITE" id="PS51194">
    <property type="entry name" value="HELICASE_CTER"/>
    <property type="match status" value="1"/>
</dbReference>
<feature type="region of interest" description="Disordered" evidence="11">
    <location>
        <begin position="378"/>
        <end position="416"/>
    </location>
</feature>
<dbReference type="OrthoDB" id="10261556at2759"/>
<accession>A0A8H3YFR2</accession>
<keyword evidence="7" id="KW-0413">Isomerase</keyword>
<dbReference type="InterPro" id="IPR011545">
    <property type="entry name" value="DEAD/DEAH_box_helicase_dom"/>
</dbReference>
<keyword evidence="3" id="KW-0378">Hydrolase</keyword>
<dbReference type="GO" id="GO:0016787">
    <property type="term" value="F:hydrolase activity"/>
    <property type="evidence" value="ECO:0007669"/>
    <property type="project" value="UniProtKB-KW"/>
</dbReference>
<evidence type="ECO:0000256" key="3">
    <source>
        <dbReference type="ARBA" id="ARBA00022801"/>
    </source>
</evidence>
<evidence type="ECO:0000256" key="7">
    <source>
        <dbReference type="ARBA" id="ARBA00023235"/>
    </source>
</evidence>
<keyword evidence="15" id="KW-1185">Reference proteome</keyword>
<dbReference type="FunFam" id="3.40.50.300:FF:001389">
    <property type="entry name" value="ATP-dependent DNA helicase RecQ"/>
    <property type="match status" value="1"/>
</dbReference>
<feature type="region of interest" description="Disordered" evidence="11">
    <location>
        <begin position="26"/>
        <end position="46"/>
    </location>
</feature>
<proteinExistence type="inferred from homology"/>
<dbReference type="GO" id="GO:0005737">
    <property type="term" value="C:cytoplasm"/>
    <property type="evidence" value="ECO:0007669"/>
    <property type="project" value="TreeGrafter"/>
</dbReference>
<dbReference type="Pfam" id="PF00270">
    <property type="entry name" value="DEAD"/>
    <property type="match status" value="1"/>
</dbReference>
<dbReference type="GO" id="GO:0043138">
    <property type="term" value="F:3'-5' DNA helicase activity"/>
    <property type="evidence" value="ECO:0007669"/>
    <property type="project" value="UniProtKB-EC"/>
</dbReference>
<feature type="compositionally biased region" description="Basic residues" evidence="11">
    <location>
        <begin position="129"/>
        <end position="140"/>
    </location>
</feature>
<feature type="region of interest" description="Disordered" evidence="11">
    <location>
        <begin position="1059"/>
        <end position="1134"/>
    </location>
</feature>
<comment type="similarity">
    <text evidence="1">Belongs to the helicase family. RecQ subfamily.</text>
</comment>
<evidence type="ECO:0000256" key="9">
    <source>
        <dbReference type="ARBA" id="ARBA00034808"/>
    </source>
</evidence>
<evidence type="ECO:0000256" key="2">
    <source>
        <dbReference type="ARBA" id="ARBA00022741"/>
    </source>
</evidence>
<feature type="coiled-coil region" evidence="10">
    <location>
        <begin position="327"/>
        <end position="378"/>
    </location>
</feature>
<dbReference type="InterPro" id="IPR027417">
    <property type="entry name" value="P-loop_NTPase"/>
</dbReference>
<feature type="domain" description="Helicase C-terminal" evidence="13">
    <location>
        <begin position="676"/>
        <end position="827"/>
    </location>
</feature>
<dbReference type="SUPFAM" id="SSF52540">
    <property type="entry name" value="P-loop containing nucleoside triphosphate hydrolases"/>
    <property type="match status" value="1"/>
</dbReference>
<dbReference type="PANTHER" id="PTHR13710">
    <property type="entry name" value="DNA HELICASE RECQ FAMILY MEMBER"/>
    <property type="match status" value="1"/>
</dbReference>
<reference evidence="14" key="1">
    <citation type="submission" date="2020-07" db="EMBL/GenBank/DDBJ databases">
        <title>Draft Genome Sequence of a Deep-Sea Yeast, Naganishia (Cryptococcus) liquefaciens strain N6.</title>
        <authorList>
            <person name="Han Y.W."/>
            <person name="Kajitani R."/>
            <person name="Morimoto H."/>
            <person name="Parhat M."/>
            <person name="Tsubouchi H."/>
            <person name="Bakenova O."/>
            <person name="Ogata M."/>
            <person name="Argunhan B."/>
            <person name="Aoki R."/>
            <person name="Kajiwara S."/>
            <person name="Itoh T."/>
            <person name="Iwasaki H."/>
        </authorList>
    </citation>
    <scope>NUCLEOTIDE SEQUENCE</scope>
    <source>
        <strain evidence="14">N6</strain>
    </source>
</reference>
<sequence>MLLGDDEDEIEIVPLMEDDMDEVSIENQPYHPVPDLMASEKPSPEDVELGVDLEAGAVPARKITLGRVMPPAVPAVVSETATDSAHESRQREQQHSAQANRVVDVDGIDDEEIVDLGEMESSPPQHQTRQTRRTSPRQKPRPGLIDTQPWMDESLPVGTVSLPASPPQLTIPPRLSMQRSTSMNNALSAQIPSPNIDHAVEPEEIEDLGEREETPAPRVYRPRIFPQREGSGSMSRQTSHSAAMDNDDEIVAIELEPIPMPASPPPQAIPIPGIDRTYSMAQPMANTEPPSKSYKQATSIVAKARAVVRTHKGIDAPVVKGGNGRDQKRDKVERQALKRQLSQLDAEITSVNKQIKPLQELQNRLKKDRENILSQIKAKESSTASGTLGANGSLQIDLPRDASSLSSGPETTTDYMPAIRNGGFEWSKQVNSKKRSVWGIRNFRFCQEGVINASLDGRDILCIMPTGGGKSLCYQLPALMTPGVTVVISPLISLMRDQVTHLEEAGIECLMLVGGLSKTKEKELYDRMLGQGDSGRKTREGKDAEIKLCYVTPEKILQNKEFAGILDKLGRSGKLARFVIDEAHCASTAGHDYRPDYRKLSLLRRVCPNVPILAVTATLSEKAKTDLLKTLNLRSLTDGRAAKRSGTVFFKAPLYRPNLHYSVLPKPANAKFAIDAIADWILKHHLGEAGIIYCHSKKDAEDVADKIQDSSKGKIKTGWYHADVADSEKQRVYNRWRKGELHLVAATTAFGLGIDKEDTRYVIHHTLPKSVDALYQESGRAGRDGKIADCVLYYRSQDITRLLGLTVAEPGSRERVIEISQYAQDLKTCRKLLFEKYFATTACLAKSASDAEEFDQPAVCEQCDNCLRSKDSFEDLDVTLEAWKVLKVMNAIQDSRLTFTQLADIVRGMKTDGFVLVDGDRPSGSVGPDKKVWLNLDATCGGPALLNKDQTETLIMQLYLEGYLDIDCQIGMYKTLVYAKPGINALRITRLPQDVVESGNSPIKVEISYTLLKGRKKIKKQPAVDAEPRKRTKKRRAEELPTEVAGLSKKARMFSPTLAETPANFEDGEIPDSDDSEHGHRLGVDDDLAFYDELEQAILEQRESDDQNEGVEDGTKSYSVFDSSDEEVGWTTGI</sequence>
<evidence type="ECO:0000256" key="4">
    <source>
        <dbReference type="ARBA" id="ARBA00022806"/>
    </source>
</evidence>
<feature type="compositionally biased region" description="Acidic residues" evidence="11">
    <location>
        <begin position="1066"/>
        <end position="1075"/>
    </location>
</feature>
<dbReference type="InterPro" id="IPR004589">
    <property type="entry name" value="DNA_helicase_ATP-dep_RecQ"/>
</dbReference>
<dbReference type="EMBL" id="BLZA01000018">
    <property type="protein sequence ID" value="GHJ86472.1"/>
    <property type="molecule type" value="Genomic_DNA"/>
</dbReference>
<dbReference type="AlphaFoldDB" id="A0A8H3YFR2"/>
<feature type="compositionally biased region" description="Polar residues" evidence="11">
    <location>
        <begin position="381"/>
        <end position="394"/>
    </location>
</feature>
<gene>
    <name evidence="14" type="ORF">NliqN6_2874</name>
</gene>
<feature type="region of interest" description="Disordered" evidence="11">
    <location>
        <begin position="75"/>
        <end position="169"/>
    </location>
</feature>
<dbReference type="SMART" id="SM00490">
    <property type="entry name" value="HELICc"/>
    <property type="match status" value="1"/>
</dbReference>
<evidence type="ECO:0000313" key="14">
    <source>
        <dbReference type="EMBL" id="GHJ86472.1"/>
    </source>
</evidence>
<dbReference type="Gene3D" id="3.40.50.300">
    <property type="entry name" value="P-loop containing nucleotide triphosphate hydrolases"/>
    <property type="match status" value="2"/>
</dbReference>
<feature type="compositionally biased region" description="Polar residues" evidence="11">
    <location>
        <begin position="403"/>
        <end position="414"/>
    </location>
</feature>
<feature type="region of interest" description="Disordered" evidence="11">
    <location>
        <begin position="224"/>
        <end position="243"/>
    </location>
</feature>
<organism evidence="14 15">
    <name type="scientific">Naganishia liquefaciens</name>
    <dbReference type="NCBI Taxonomy" id="104408"/>
    <lineage>
        <taxon>Eukaryota</taxon>
        <taxon>Fungi</taxon>
        <taxon>Dikarya</taxon>
        <taxon>Basidiomycota</taxon>
        <taxon>Agaricomycotina</taxon>
        <taxon>Tremellomycetes</taxon>
        <taxon>Filobasidiales</taxon>
        <taxon>Filobasidiaceae</taxon>
        <taxon>Naganishia</taxon>
    </lineage>
</organism>
<dbReference type="GO" id="GO:0003677">
    <property type="term" value="F:DNA binding"/>
    <property type="evidence" value="ECO:0007669"/>
    <property type="project" value="UniProtKB-KW"/>
</dbReference>
<feature type="domain" description="Helicase ATP-binding" evidence="12">
    <location>
        <begin position="451"/>
        <end position="637"/>
    </location>
</feature>
<dbReference type="GO" id="GO:0005694">
    <property type="term" value="C:chromosome"/>
    <property type="evidence" value="ECO:0007669"/>
    <property type="project" value="TreeGrafter"/>
</dbReference>
<dbReference type="PROSITE" id="PS00690">
    <property type="entry name" value="DEAH_ATP_HELICASE"/>
    <property type="match status" value="1"/>
</dbReference>
<dbReference type="InterPro" id="IPR014001">
    <property type="entry name" value="Helicase_ATP-bd"/>
</dbReference>
<evidence type="ECO:0000259" key="12">
    <source>
        <dbReference type="PROSITE" id="PS51192"/>
    </source>
</evidence>